<accession>A0A919DRW0</accession>
<dbReference type="Proteomes" id="UP000603227">
    <property type="component" value="Unassembled WGS sequence"/>
</dbReference>
<comment type="caution">
    <text evidence="2">The sequence shown here is derived from an EMBL/GenBank/DDBJ whole genome shotgun (WGS) entry which is preliminary data.</text>
</comment>
<evidence type="ECO:0000313" key="3">
    <source>
        <dbReference type="Proteomes" id="UP000603227"/>
    </source>
</evidence>
<feature type="region of interest" description="Disordered" evidence="1">
    <location>
        <begin position="82"/>
        <end position="106"/>
    </location>
</feature>
<dbReference type="AlphaFoldDB" id="A0A919DRW0"/>
<organism evidence="2 3">
    <name type="scientific">Streptomyces capitiformicae</name>
    <dbReference type="NCBI Taxonomy" id="2014920"/>
    <lineage>
        <taxon>Bacteria</taxon>
        <taxon>Bacillati</taxon>
        <taxon>Actinomycetota</taxon>
        <taxon>Actinomycetes</taxon>
        <taxon>Kitasatosporales</taxon>
        <taxon>Streptomycetaceae</taxon>
        <taxon>Streptomyces</taxon>
    </lineage>
</organism>
<proteinExistence type="predicted"/>
<keyword evidence="3" id="KW-1185">Reference proteome</keyword>
<feature type="compositionally biased region" description="Basic and acidic residues" evidence="1">
    <location>
        <begin position="92"/>
        <end position="106"/>
    </location>
</feature>
<reference evidence="2" key="2">
    <citation type="submission" date="2020-09" db="EMBL/GenBank/DDBJ databases">
        <authorList>
            <person name="Sun Q."/>
            <person name="Zhou Y."/>
        </authorList>
    </citation>
    <scope>NUCLEOTIDE SEQUENCE</scope>
    <source>
        <strain evidence="2">CGMCC 4.7403</strain>
    </source>
</reference>
<dbReference type="EMBL" id="BNAT01000101">
    <property type="protein sequence ID" value="GHE73526.1"/>
    <property type="molecule type" value="Genomic_DNA"/>
</dbReference>
<evidence type="ECO:0000313" key="2">
    <source>
        <dbReference type="EMBL" id="GHE73526.1"/>
    </source>
</evidence>
<reference evidence="2" key="1">
    <citation type="journal article" date="2014" name="Int. J. Syst. Evol. Microbiol.">
        <title>Complete genome sequence of Corynebacterium casei LMG S-19264T (=DSM 44701T), isolated from a smear-ripened cheese.</title>
        <authorList>
            <consortium name="US DOE Joint Genome Institute (JGI-PGF)"/>
            <person name="Walter F."/>
            <person name="Albersmeier A."/>
            <person name="Kalinowski J."/>
            <person name="Ruckert C."/>
        </authorList>
    </citation>
    <scope>NUCLEOTIDE SEQUENCE</scope>
    <source>
        <strain evidence="2">CGMCC 4.7403</strain>
    </source>
</reference>
<sequence length="106" mass="11443">MGEFCPVSHQGRCSCDLFAALSLADRPANILCLVVRAAAIAQCRLRRRHRRTLVDGFGWYGISVHGTGRSPYVVIVRLSTPPAAGQGAGGHGVERGRPPDARARYM</sequence>
<evidence type="ECO:0000256" key="1">
    <source>
        <dbReference type="SAM" id="MobiDB-lite"/>
    </source>
</evidence>
<name>A0A919DRW0_9ACTN</name>
<protein>
    <submittedName>
        <fullName evidence="2">Uncharacterized protein</fullName>
    </submittedName>
</protein>
<gene>
    <name evidence="2" type="ORF">GCM10017771_97280</name>
</gene>